<organism evidence="2 3">
    <name type="scientific">Aegilops tauschii subsp. strangulata</name>
    <name type="common">Goatgrass</name>
    <dbReference type="NCBI Taxonomy" id="200361"/>
    <lineage>
        <taxon>Eukaryota</taxon>
        <taxon>Viridiplantae</taxon>
        <taxon>Streptophyta</taxon>
        <taxon>Embryophyta</taxon>
        <taxon>Tracheophyta</taxon>
        <taxon>Spermatophyta</taxon>
        <taxon>Magnoliopsida</taxon>
        <taxon>Liliopsida</taxon>
        <taxon>Poales</taxon>
        <taxon>Poaceae</taxon>
        <taxon>BOP clade</taxon>
        <taxon>Pooideae</taxon>
        <taxon>Triticodae</taxon>
        <taxon>Triticeae</taxon>
        <taxon>Triticinae</taxon>
        <taxon>Aegilops</taxon>
    </lineage>
</organism>
<dbReference type="Gramene" id="AET6Gv20933200.14">
    <property type="protein sequence ID" value="AET6Gv20933200.14"/>
    <property type="gene ID" value="AET6Gv20933200"/>
</dbReference>
<keyword evidence="3" id="KW-1185">Reference proteome</keyword>
<evidence type="ECO:0000256" key="1">
    <source>
        <dbReference type="SAM" id="MobiDB-lite"/>
    </source>
</evidence>
<proteinExistence type="predicted"/>
<reference evidence="3" key="2">
    <citation type="journal article" date="2017" name="Nat. Plants">
        <title>The Aegilops tauschii genome reveals multiple impacts of transposons.</title>
        <authorList>
            <person name="Zhao G."/>
            <person name="Zou C."/>
            <person name="Li K."/>
            <person name="Wang K."/>
            <person name="Li T."/>
            <person name="Gao L."/>
            <person name="Zhang X."/>
            <person name="Wang H."/>
            <person name="Yang Z."/>
            <person name="Liu X."/>
            <person name="Jiang W."/>
            <person name="Mao L."/>
            <person name="Kong X."/>
            <person name="Jiao Y."/>
            <person name="Jia J."/>
        </authorList>
    </citation>
    <scope>NUCLEOTIDE SEQUENCE [LARGE SCALE GENOMIC DNA]</scope>
    <source>
        <strain evidence="3">cv. AL8/78</strain>
    </source>
</reference>
<feature type="region of interest" description="Disordered" evidence="1">
    <location>
        <begin position="44"/>
        <end position="86"/>
    </location>
</feature>
<evidence type="ECO:0000313" key="2">
    <source>
        <dbReference type="EnsemblPlants" id="AET6Gv20933200.14"/>
    </source>
</evidence>
<dbReference type="Gramene" id="AET6Gv20933200.24">
    <property type="protein sequence ID" value="AET6Gv20933200.24"/>
    <property type="gene ID" value="AET6Gv20933200"/>
</dbReference>
<sequence>MQQLCHACPNPLLPPRASHLFIGHLMQQRSKTRRSWCWGWISPRPRGSSRSERSTRRPRRCVVQPPKKAGNASGGDMEPDFLGEPFNADEARTKWPQCYQRGPAKRPDEQEDVMAWCQYRSAKVDDVVYTRGDDDYVMVTDLLCISCSLAFLYQKNSLHFLIAK</sequence>
<dbReference type="InterPro" id="IPR043151">
    <property type="entry name" value="BAH_sf"/>
</dbReference>
<accession>A0A453Q0B9</accession>
<reference evidence="2" key="4">
    <citation type="submission" date="2019-03" db="UniProtKB">
        <authorList>
            <consortium name="EnsemblPlants"/>
        </authorList>
    </citation>
    <scope>IDENTIFICATION</scope>
</reference>
<dbReference type="EnsemblPlants" id="AET6Gv20933200.24">
    <property type="protein sequence ID" value="AET6Gv20933200.24"/>
    <property type="gene ID" value="AET6Gv20933200"/>
</dbReference>
<dbReference type="EnsemblPlants" id="AET6Gv20933200.14">
    <property type="protein sequence ID" value="AET6Gv20933200.14"/>
    <property type="gene ID" value="AET6Gv20933200"/>
</dbReference>
<reference evidence="2" key="3">
    <citation type="journal article" date="2017" name="Nature">
        <title>Genome sequence of the progenitor of the wheat D genome Aegilops tauschii.</title>
        <authorList>
            <person name="Luo M.C."/>
            <person name="Gu Y.Q."/>
            <person name="Puiu D."/>
            <person name="Wang H."/>
            <person name="Twardziok S.O."/>
            <person name="Deal K.R."/>
            <person name="Huo N."/>
            <person name="Zhu T."/>
            <person name="Wang L."/>
            <person name="Wang Y."/>
            <person name="McGuire P.E."/>
            <person name="Liu S."/>
            <person name="Long H."/>
            <person name="Ramasamy R.K."/>
            <person name="Rodriguez J.C."/>
            <person name="Van S.L."/>
            <person name="Yuan L."/>
            <person name="Wang Z."/>
            <person name="Xia Z."/>
            <person name="Xiao L."/>
            <person name="Anderson O.D."/>
            <person name="Ouyang S."/>
            <person name="Liang Y."/>
            <person name="Zimin A.V."/>
            <person name="Pertea G."/>
            <person name="Qi P."/>
            <person name="Bennetzen J.L."/>
            <person name="Dai X."/>
            <person name="Dawson M.W."/>
            <person name="Muller H.G."/>
            <person name="Kugler K."/>
            <person name="Rivarola-Duarte L."/>
            <person name="Spannagl M."/>
            <person name="Mayer K.F.X."/>
            <person name="Lu F.H."/>
            <person name="Bevan M.W."/>
            <person name="Leroy P."/>
            <person name="Li P."/>
            <person name="You F.M."/>
            <person name="Sun Q."/>
            <person name="Liu Z."/>
            <person name="Lyons E."/>
            <person name="Wicker T."/>
            <person name="Salzberg S.L."/>
            <person name="Devos K.M."/>
            <person name="Dvorak J."/>
        </authorList>
    </citation>
    <scope>NUCLEOTIDE SEQUENCE [LARGE SCALE GENOMIC DNA]</scope>
    <source>
        <strain evidence="2">cv. AL8/78</strain>
    </source>
</reference>
<reference evidence="3" key="1">
    <citation type="journal article" date="2014" name="Science">
        <title>Ancient hybridizations among the ancestral genomes of bread wheat.</title>
        <authorList>
            <consortium name="International Wheat Genome Sequencing Consortium,"/>
            <person name="Marcussen T."/>
            <person name="Sandve S.R."/>
            <person name="Heier L."/>
            <person name="Spannagl M."/>
            <person name="Pfeifer M."/>
            <person name="Jakobsen K.S."/>
            <person name="Wulff B.B."/>
            <person name="Steuernagel B."/>
            <person name="Mayer K.F."/>
            <person name="Olsen O.A."/>
        </authorList>
    </citation>
    <scope>NUCLEOTIDE SEQUENCE [LARGE SCALE GENOMIC DNA]</scope>
    <source>
        <strain evidence="3">cv. AL8/78</strain>
    </source>
</reference>
<dbReference type="Gene3D" id="2.30.30.490">
    <property type="match status" value="1"/>
</dbReference>
<reference evidence="2" key="5">
    <citation type="journal article" date="2021" name="G3 (Bethesda)">
        <title>Aegilops tauschii genome assembly Aet v5.0 features greater sequence contiguity and improved annotation.</title>
        <authorList>
            <person name="Wang L."/>
            <person name="Zhu T."/>
            <person name="Rodriguez J.C."/>
            <person name="Deal K.R."/>
            <person name="Dubcovsky J."/>
            <person name="McGuire P.E."/>
            <person name="Lux T."/>
            <person name="Spannagl M."/>
            <person name="Mayer K.F.X."/>
            <person name="Baldrich P."/>
            <person name="Meyers B.C."/>
            <person name="Huo N."/>
            <person name="Gu Y.Q."/>
            <person name="Zhou H."/>
            <person name="Devos K.M."/>
            <person name="Bennetzen J.L."/>
            <person name="Unver T."/>
            <person name="Budak H."/>
            <person name="Gulick P.J."/>
            <person name="Galiba G."/>
            <person name="Kalapos B."/>
            <person name="Nelson D.R."/>
            <person name="Li P."/>
            <person name="You F.M."/>
            <person name="Luo M.C."/>
            <person name="Dvorak J."/>
        </authorList>
    </citation>
    <scope>NUCLEOTIDE SEQUENCE [LARGE SCALE GENOMIC DNA]</scope>
    <source>
        <strain evidence="2">cv. AL8/78</strain>
    </source>
</reference>
<dbReference type="Proteomes" id="UP000015105">
    <property type="component" value="Chromosome 6D"/>
</dbReference>
<name>A0A453Q0B9_AEGTS</name>
<dbReference type="AlphaFoldDB" id="A0A453Q0B9"/>
<evidence type="ECO:0000313" key="3">
    <source>
        <dbReference type="Proteomes" id="UP000015105"/>
    </source>
</evidence>
<protein>
    <submittedName>
        <fullName evidence="2">Uncharacterized protein</fullName>
    </submittedName>
</protein>